<keyword evidence="2" id="KW-0805">Transcription regulation</keyword>
<evidence type="ECO:0000259" key="6">
    <source>
        <dbReference type="PROSITE" id="PS50043"/>
    </source>
</evidence>
<dbReference type="SUPFAM" id="SSF46894">
    <property type="entry name" value="C-terminal effector domain of the bipartite response regulators"/>
    <property type="match status" value="1"/>
</dbReference>
<dbReference type="AlphaFoldDB" id="A0AAP9N0S2"/>
<dbReference type="Proteomes" id="UP000076857">
    <property type="component" value="Chromosome"/>
</dbReference>
<dbReference type="InterPro" id="IPR016032">
    <property type="entry name" value="Sig_transdc_resp-reg_C-effctor"/>
</dbReference>
<feature type="domain" description="Response regulatory" evidence="7">
    <location>
        <begin position="3"/>
        <end position="118"/>
    </location>
</feature>
<dbReference type="SUPFAM" id="SSF52172">
    <property type="entry name" value="CheY-like"/>
    <property type="match status" value="1"/>
</dbReference>
<comment type="caution">
    <text evidence="5">Lacks conserved residue(s) required for the propagation of feature annotation.</text>
</comment>
<dbReference type="SMART" id="SM00448">
    <property type="entry name" value="REC"/>
    <property type="match status" value="1"/>
</dbReference>
<dbReference type="Pfam" id="PF00196">
    <property type="entry name" value="GerE"/>
    <property type="match status" value="1"/>
</dbReference>
<name>A0AAP9N0S2_PSEPU</name>
<dbReference type="GO" id="GO:0000160">
    <property type="term" value="P:phosphorelay signal transduction system"/>
    <property type="evidence" value="ECO:0007669"/>
    <property type="project" value="InterPro"/>
</dbReference>
<evidence type="ECO:0000256" key="3">
    <source>
        <dbReference type="ARBA" id="ARBA00023125"/>
    </source>
</evidence>
<dbReference type="Gene3D" id="3.40.50.2300">
    <property type="match status" value="1"/>
</dbReference>
<dbReference type="PROSITE" id="PS50043">
    <property type="entry name" value="HTH_LUXR_2"/>
    <property type="match status" value="1"/>
</dbReference>
<dbReference type="InterPro" id="IPR035965">
    <property type="entry name" value="PAS-like_dom_sf"/>
</dbReference>
<dbReference type="GO" id="GO:0003677">
    <property type="term" value="F:DNA binding"/>
    <property type="evidence" value="ECO:0007669"/>
    <property type="project" value="UniProtKB-KW"/>
</dbReference>
<dbReference type="Gene3D" id="3.30.450.20">
    <property type="entry name" value="PAS domain"/>
    <property type="match status" value="1"/>
</dbReference>
<keyword evidence="3" id="KW-0238">DNA-binding</keyword>
<organism evidence="8 9">
    <name type="scientific">Pseudomonas putida</name>
    <name type="common">Arthrobacter siderocapsulatus</name>
    <dbReference type="NCBI Taxonomy" id="303"/>
    <lineage>
        <taxon>Bacteria</taxon>
        <taxon>Pseudomonadati</taxon>
        <taxon>Pseudomonadota</taxon>
        <taxon>Gammaproteobacteria</taxon>
        <taxon>Pseudomonadales</taxon>
        <taxon>Pseudomonadaceae</taxon>
        <taxon>Pseudomonas</taxon>
    </lineage>
</organism>
<dbReference type="InterPro" id="IPR058245">
    <property type="entry name" value="NreC/VraR/RcsB-like_REC"/>
</dbReference>
<keyword evidence="1" id="KW-0597">Phosphoprotein</keyword>
<evidence type="ECO:0000259" key="7">
    <source>
        <dbReference type="PROSITE" id="PS50110"/>
    </source>
</evidence>
<dbReference type="PRINTS" id="PR00038">
    <property type="entry name" value="HTHLUXR"/>
</dbReference>
<dbReference type="PROSITE" id="PS50110">
    <property type="entry name" value="RESPONSE_REGULATORY"/>
    <property type="match status" value="1"/>
</dbReference>
<dbReference type="InterPro" id="IPR001789">
    <property type="entry name" value="Sig_transdc_resp-reg_receiver"/>
</dbReference>
<dbReference type="PANTHER" id="PTHR43214:SF41">
    <property type="entry name" value="NITRATE_NITRITE RESPONSE REGULATOR PROTEIN NARP"/>
    <property type="match status" value="1"/>
</dbReference>
<dbReference type="Pfam" id="PF00072">
    <property type="entry name" value="Response_reg"/>
    <property type="match status" value="1"/>
</dbReference>
<sequence length="564" mass="61934">MKRIVIADEQPLARQALRAMLESVGHQVTAECADGPSALQETLLQRPDLLILELALPRLGGLELLRRLHQGGSKSRTLVLTAQDTEHFAGLSLQAGSSGFIGKQQSLDELLSAVASVLGGHSYFPSQALDSLTKGGPQDEKVQLASLSAREMTVLRYLASGSSIKRIASELALSDRTVSTYKTRLLEKLNVGSLAELLELAWRNHLLGQVPQVLPQLSSDPRQPLSEQFHAKFDDLQLAVSLRDAESRLLAGNRAFFSFHAISETAQLGSRITDSISLRPEQALELHHTYRRAYLDGEPYFRHLVLQGPPMRSLLHWGAPYHDHAGALLGMICTGVDISQHEHQLLLLKEANHKLIAVQDRHRRFLVDVGKRSLGTLEALSQQLEQAQEGSDEVLAGARHTLTHLQQDLQALLDLARLENGEHLVSPRSTPLQAITRQLCQALAGELGFDVQVFTDGPDFNAWVDVSRYRQLLREMLRHGGQCGATSQALTARGQWLAQGKLEWALTLTSNEASRPPPALADAATAQASLCRRLAHMMGGRFDLLDQGEPLARLSLHLDRAGSL</sequence>
<feature type="domain" description="HTH luxR-type" evidence="6">
    <location>
        <begin position="140"/>
        <end position="205"/>
    </location>
</feature>
<dbReference type="SUPFAM" id="SSF55785">
    <property type="entry name" value="PYP-like sensor domain (PAS domain)"/>
    <property type="match status" value="1"/>
</dbReference>
<proteinExistence type="predicted"/>
<dbReference type="RefSeq" id="WP_063424300.1">
    <property type="nucleotide sequence ID" value="NZ_CP050951.1"/>
</dbReference>
<reference evidence="8 9" key="1">
    <citation type="submission" date="2016-04" db="EMBL/GenBank/DDBJ databases">
        <authorList>
            <person name="Qiu J."/>
        </authorList>
    </citation>
    <scope>NUCLEOTIDE SEQUENCE [LARGE SCALE GENOMIC DNA]</scope>
    <source>
        <strain evidence="8 9">JQ581</strain>
    </source>
</reference>
<reference evidence="8 9" key="2">
    <citation type="submission" date="2020-04" db="EMBL/GenBank/DDBJ databases">
        <title>Complete genome sequence of Pseudomonas putida strain JQ581.</title>
        <authorList>
            <person name="Mu Y."/>
        </authorList>
    </citation>
    <scope>NUCLEOTIDE SEQUENCE [LARGE SCALE GENOMIC DNA]</scope>
    <source>
        <strain evidence="8 9">JQ581</strain>
    </source>
</reference>
<evidence type="ECO:0000256" key="5">
    <source>
        <dbReference type="PROSITE-ProRule" id="PRU00169"/>
    </source>
</evidence>
<protein>
    <submittedName>
        <fullName evidence="8">Response regulator transcription factor</fullName>
    </submittedName>
</protein>
<dbReference type="CDD" id="cd06170">
    <property type="entry name" value="LuxR_C_like"/>
    <property type="match status" value="1"/>
</dbReference>
<accession>A0AAP9N0S2</accession>
<dbReference type="SMART" id="SM00421">
    <property type="entry name" value="HTH_LUXR"/>
    <property type="match status" value="1"/>
</dbReference>
<dbReference type="GO" id="GO:0006355">
    <property type="term" value="P:regulation of DNA-templated transcription"/>
    <property type="evidence" value="ECO:0007669"/>
    <property type="project" value="InterPro"/>
</dbReference>
<evidence type="ECO:0000256" key="4">
    <source>
        <dbReference type="ARBA" id="ARBA00023163"/>
    </source>
</evidence>
<dbReference type="PANTHER" id="PTHR43214">
    <property type="entry name" value="TWO-COMPONENT RESPONSE REGULATOR"/>
    <property type="match status" value="1"/>
</dbReference>
<dbReference type="EMBL" id="CP050951">
    <property type="protein sequence ID" value="QJQ10711.1"/>
    <property type="molecule type" value="Genomic_DNA"/>
</dbReference>
<evidence type="ECO:0000256" key="2">
    <source>
        <dbReference type="ARBA" id="ARBA00023015"/>
    </source>
</evidence>
<dbReference type="InterPro" id="IPR000792">
    <property type="entry name" value="Tscrpt_reg_LuxR_C"/>
</dbReference>
<dbReference type="InterPro" id="IPR011006">
    <property type="entry name" value="CheY-like_superfamily"/>
</dbReference>
<gene>
    <name evidence="8" type="ORF">A3L25_015275</name>
</gene>
<evidence type="ECO:0000313" key="8">
    <source>
        <dbReference type="EMBL" id="QJQ10711.1"/>
    </source>
</evidence>
<evidence type="ECO:0000313" key="9">
    <source>
        <dbReference type="Proteomes" id="UP000076857"/>
    </source>
</evidence>
<dbReference type="InterPro" id="IPR039420">
    <property type="entry name" value="WalR-like"/>
</dbReference>
<keyword evidence="4" id="KW-0804">Transcription</keyword>
<dbReference type="CDD" id="cd17535">
    <property type="entry name" value="REC_NarL-like"/>
    <property type="match status" value="1"/>
</dbReference>
<evidence type="ECO:0000256" key="1">
    <source>
        <dbReference type="ARBA" id="ARBA00022553"/>
    </source>
</evidence>